<proteinExistence type="predicted"/>
<dbReference type="RefSeq" id="WP_132126914.1">
    <property type="nucleotide sequence ID" value="NZ_BAND01000137.1"/>
</dbReference>
<protein>
    <submittedName>
        <fullName evidence="2">Uncharacterized protein</fullName>
    </submittedName>
</protein>
<name>A0A023D8I9_ACIMT</name>
<evidence type="ECO:0000313" key="3">
    <source>
        <dbReference type="Proteomes" id="UP000019760"/>
    </source>
</evidence>
<organism evidence="2 3">
    <name type="scientific">Acidomonas methanolica NBRC 104435</name>
    <dbReference type="NCBI Taxonomy" id="1231351"/>
    <lineage>
        <taxon>Bacteria</taxon>
        <taxon>Pseudomonadati</taxon>
        <taxon>Pseudomonadota</taxon>
        <taxon>Alphaproteobacteria</taxon>
        <taxon>Acetobacterales</taxon>
        <taxon>Acetobacteraceae</taxon>
        <taxon>Acidomonas</taxon>
    </lineage>
</organism>
<evidence type="ECO:0000256" key="1">
    <source>
        <dbReference type="SAM" id="SignalP"/>
    </source>
</evidence>
<feature type="signal peptide" evidence="1">
    <location>
        <begin position="1"/>
        <end position="24"/>
    </location>
</feature>
<evidence type="ECO:0000313" key="2">
    <source>
        <dbReference type="EMBL" id="GAJ30458.1"/>
    </source>
</evidence>
<reference evidence="2 3" key="2">
    <citation type="journal article" date="2014" name="FEMS Microbiol. Lett.">
        <title>Draft genomic DNA sequence of the facultatively methylotrophic bacterium Acidomonas methanolica type strain MB58.</title>
        <authorList>
            <person name="Higashiura N."/>
            <person name="Hadano H."/>
            <person name="Hirakawa H."/>
            <person name="Matsutani M."/>
            <person name="Takabe S."/>
            <person name="Matsushita K."/>
            <person name="Azuma Y."/>
        </authorList>
    </citation>
    <scope>NUCLEOTIDE SEQUENCE [LARGE SCALE GENOMIC DNA]</scope>
    <source>
        <strain evidence="2 3">MB58</strain>
    </source>
</reference>
<reference evidence="3" key="1">
    <citation type="journal article" date="2014" name="FEMS Microbiol. Lett.">
        <title>Draft Genomic DNA Sequence of the Facultatively Methylotrophic Bacterium Acidomonas methanolica type strain MB58.</title>
        <authorList>
            <person name="Higashiura N."/>
            <person name="Hadano H."/>
            <person name="Hirakawa H."/>
            <person name="Matsutani M."/>
            <person name="Takabe S."/>
            <person name="Matsushita K."/>
            <person name="Azuma Y."/>
        </authorList>
    </citation>
    <scope>NUCLEOTIDE SEQUENCE [LARGE SCALE GENOMIC DNA]</scope>
    <source>
        <strain evidence="3">MB58</strain>
    </source>
</reference>
<comment type="caution">
    <text evidence="2">The sequence shown here is derived from an EMBL/GenBank/DDBJ whole genome shotgun (WGS) entry which is preliminary data.</text>
</comment>
<accession>A0A023D8I9</accession>
<dbReference type="AlphaFoldDB" id="A0A023D8I9"/>
<gene>
    <name evidence="2" type="ORF">Amme_138_002</name>
</gene>
<dbReference type="EMBL" id="BAND01000137">
    <property type="protein sequence ID" value="GAJ30458.1"/>
    <property type="molecule type" value="Genomic_DNA"/>
</dbReference>
<keyword evidence="3" id="KW-1185">Reference proteome</keyword>
<dbReference type="Proteomes" id="UP000019760">
    <property type="component" value="Unassembled WGS sequence"/>
</dbReference>
<sequence length="136" mass="14635">MFKASGVLVAFVLAAPFGRFEASAADATVFTPHTSCAALLFYTAEDNRGAPTPEAKARLSSIVDMMNPYIQELSPYMASDRLFRQFFASLDAECRQDQNEAMGSAVRAVGNKLVDAANQEMQAAGKPVHLTYPPPG</sequence>
<feature type="chain" id="PRO_5030001469" evidence="1">
    <location>
        <begin position="25"/>
        <end position="136"/>
    </location>
</feature>
<keyword evidence="1" id="KW-0732">Signal</keyword>